<gene>
    <name evidence="3" type="ORF">HUJ06_028596</name>
</gene>
<reference evidence="3 4" key="1">
    <citation type="journal article" date="2020" name="Mol. Biol. Evol.">
        <title>Distinct Expression and Methylation Patterns for Genes with Different Fates following a Single Whole-Genome Duplication in Flowering Plants.</title>
        <authorList>
            <person name="Shi T."/>
            <person name="Rahmani R.S."/>
            <person name="Gugger P.F."/>
            <person name="Wang M."/>
            <person name="Li H."/>
            <person name="Zhang Y."/>
            <person name="Li Z."/>
            <person name="Wang Q."/>
            <person name="Van de Peer Y."/>
            <person name="Marchal K."/>
            <person name="Chen J."/>
        </authorList>
    </citation>
    <scope>NUCLEOTIDE SEQUENCE [LARGE SCALE GENOMIC DNA]</scope>
    <source>
        <tissue evidence="3">Leaf</tissue>
    </source>
</reference>
<dbReference type="Gene3D" id="3.30.70.80">
    <property type="entry name" value="Peptidase S8 propeptide/proteinase inhibitor I9"/>
    <property type="match status" value="1"/>
</dbReference>
<sequence length="213" mass="22894">MNPGSQTGVPGLASSPGSDNRKRQVGKAVNREPVPRKSIDTFGQRTSQYRGVTGFIADVRHHPSPSSGNQLDTSTTEATGYSTLSGDSFGYCRTNSGTSAFSEPIDDNSCSDEHSTLGWPIAKSVASHDVGITSLVETKQPIKVVDKKSDVHEASDSYPDLDSVIRANHEMLPSVIGSIDGAQQAIIHHYTKSFRGFSAMLTLEQLKKLSEIE</sequence>
<evidence type="ECO:0000259" key="2">
    <source>
        <dbReference type="Pfam" id="PF05922"/>
    </source>
</evidence>
<evidence type="ECO:0000313" key="3">
    <source>
        <dbReference type="EMBL" id="DAD27128.1"/>
    </source>
</evidence>
<comment type="caution">
    <text evidence="3">The sequence shown here is derived from an EMBL/GenBank/DDBJ whole genome shotgun (WGS) entry which is preliminary data.</text>
</comment>
<feature type="region of interest" description="Disordered" evidence="1">
    <location>
        <begin position="1"/>
        <end position="45"/>
    </location>
</feature>
<feature type="domain" description="Inhibitor I9" evidence="2">
    <location>
        <begin position="160"/>
        <end position="211"/>
    </location>
</feature>
<evidence type="ECO:0000313" key="4">
    <source>
        <dbReference type="Proteomes" id="UP000607653"/>
    </source>
</evidence>
<feature type="compositionally biased region" description="Basic and acidic residues" evidence="1">
    <location>
        <begin position="29"/>
        <end position="39"/>
    </location>
</feature>
<dbReference type="AlphaFoldDB" id="A0A822YC72"/>
<dbReference type="Pfam" id="PF05922">
    <property type="entry name" value="Inhibitor_I9"/>
    <property type="match status" value="1"/>
</dbReference>
<protein>
    <recommendedName>
        <fullName evidence="2">Inhibitor I9 domain-containing protein</fullName>
    </recommendedName>
</protein>
<dbReference type="InterPro" id="IPR037045">
    <property type="entry name" value="S8pro/Inhibitor_I9_sf"/>
</dbReference>
<dbReference type="InterPro" id="IPR010259">
    <property type="entry name" value="S8pro/Inhibitor_I9"/>
</dbReference>
<dbReference type="EMBL" id="DUZY01000002">
    <property type="protein sequence ID" value="DAD27128.1"/>
    <property type="molecule type" value="Genomic_DNA"/>
</dbReference>
<feature type="region of interest" description="Disordered" evidence="1">
    <location>
        <begin position="58"/>
        <end position="77"/>
    </location>
</feature>
<proteinExistence type="predicted"/>
<dbReference type="Proteomes" id="UP000607653">
    <property type="component" value="Unassembled WGS sequence"/>
</dbReference>
<organism evidence="3 4">
    <name type="scientific">Nelumbo nucifera</name>
    <name type="common">Sacred lotus</name>
    <dbReference type="NCBI Taxonomy" id="4432"/>
    <lineage>
        <taxon>Eukaryota</taxon>
        <taxon>Viridiplantae</taxon>
        <taxon>Streptophyta</taxon>
        <taxon>Embryophyta</taxon>
        <taxon>Tracheophyta</taxon>
        <taxon>Spermatophyta</taxon>
        <taxon>Magnoliopsida</taxon>
        <taxon>Proteales</taxon>
        <taxon>Nelumbonaceae</taxon>
        <taxon>Nelumbo</taxon>
    </lineage>
</organism>
<feature type="compositionally biased region" description="Polar residues" evidence="1">
    <location>
        <begin position="64"/>
        <end position="77"/>
    </location>
</feature>
<keyword evidence="4" id="KW-1185">Reference proteome</keyword>
<evidence type="ECO:0000256" key="1">
    <source>
        <dbReference type="SAM" id="MobiDB-lite"/>
    </source>
</evidence>
<accession>A0A822YC72</accession>
<name>A0A822YC72_NELNU</name>